<feature type="transmembrane region" description="Helical" evidence="13">
    <location>
        <begin position="126"/>
        <end position="144"/>
    </location>
</feature>
<dbReference type="GO" id="GO:0005886">
    <property type="term" value="C:plasma membrane"/>
    <property type="evidence" value="ECO:0007669"/>
    <property type="project" value="UniProtKB-SubCell"/>
</dbReference>
<sequence length="530" mass="58360">MTFLLVLRVLTTATAILVSIAPLPDFWRIHKNRSIGEVSILPVVMLFANCYMWVLYSYLVNNIFPLFAVTLFGIATSIVFISIYYRWTKDRLYVVKVCSIALVLLGIGTLYYILATNGVTNQSDAAIEKTLGFIAIAFNLVLYASPLETMKTVVQTKNASSMPISISSVFLVNAVLWVVFALAVSDMFVLVPNAIGTILCAIQVIMYIIYRPGRAGAPVQLEVASLALLPPRFVHFRSRLLVATTMTVLLESLRVLTTCSSVLLNVSPWPEFARINRQRTPGPLTVLPVVMLFCNSFLWTMYGFMVGQLFPLFATCSMGQCTCAGFIAIYYRWTPDRPAVRRLIAKAGSVMALCMTYVILGAHGLTKQTREQVITTLALMCISVNICLYASPLDTMKRVVRTKSAASLPISLCTVNLINGLLWVAFGITEGDYYVLTPNAIGSVLSAAQVTLFFMYCNTEESRREEAEIQAAADALEAASKTHNVRSTSAYGSLTKVSSTTSFVPHTYHSIIDVHAEREKEPLMVVAAAN</sequence>
<dbReference type="STRING" id="4795.A0A225WMC4"/>
<feature type="transmembrane region" description="Helical" evidence="13">
    <location>
        <begin position="372"/>
        <end position="393"/>
    </location>
</feature>
<keyword evidence="5" id="KW-0813">Transport</keyword>
<feature type="transmembrane region" description="Helical" evidence="13">
    <location>
        <begin position="405"/>
        <end position="428"/>
    </location>
</feature>
<gene>
    <name evidence="14" type="ORF">PHMEG_0007480</name>
</gene>
<feature type="transmembrane region" description="Helical" evidence="13">
    <location>
        <begin position="440"/>
        <end position="457"/>
    </location>
</feature>
<feature type="transmembrane region" description="Helical" evidence="13">
    <location>
        <begin position="62"/>
        <end position="85"/>
    </location>
</feature>
<feature type="transmembrane region" description="Helical" evidence="13">
    <location>
        <begin position="92"/>
        <end position="114"/>
    </location>
</feature>
<dbReference type="Gene3D" id="1.20.1280.290">
    <property type="match status" value="4"/>
</dbReference>
<dbReference type="GO" id="GO:0000139">
    <property type="term" value="C:Golgi membrane"/>
    <property type="evidence" value="ECO:0007669"/>
    <property type="project" value="UniProtKB-SubCell"/>
</dbReference>
<feature type="transmembrane region" description="Helical" evidence="13">
    <location>
        <begin position="164"/>
        <end position="184"/>
    </location>
</feature>
<feature type="transmembrane region" description="Helical" evidence="13">
    <location>
        <begin position="35"/>
        <end position="56"/>
    </location>
</feature>
<feature type="transmembrane region" description="Helical" evidence="13">
    <location>
        <begin position="343"/>
        <end position="360"/>
    </location>
</feature>
<keyword evidence="7" id="KW-0762">Sugar transport</keyword>
<keyword evidence="10 13" id="KW-1133">Transmembrane helix</keyword>
<dbReference type="FunFam" id="1.20.1280.290:FF:000007">
    <property type="entry name" value="Bidirectional sugar transporter SWEET7"/>
    <property type="match status" value="2"/>
</dbReference>
<keyword evidence="9" id="KW-0677">Repeat</keyword>
<evidence type="ECO:0000256" key="11">
    <source>
        <dbReference type="ARBA" id="ARBA00023034"/>
    </source>
</evidence>
<evidence type="ECO:0000313" key="14">
    <source>
        <dbReference type="EMBL" id="OWZ18428.1"/>
    </source>
</evidence>
<evidence type="ECO:0000256" key="2">
    <source>
        <dbReference type="ARBA" id="ARBA00004653"/>
    </source>
</evidence>
<evidence type="ECO:0000256" key="13">
    <source>
        <dbReference type="SAM" id="Phobius"/>
    </source>
</evidence>
<evidence type="ECO:0000256" key="6">
    <source>
        <dbReference type="ARBA" id="ARBA00022475"/>
    </source>
</evidence>
<dbReference type="PANTHER" id="PTHR10791:SF30">
    <property type="entry name" value="SUGAR TRANSPORTER SWEET1"/>
    <property type="match status" value="1"/>
</dbReference>
<evidence type="ECO:0000256" key="9">
    <source>
        <dbReference type="ARBA" id="ARBA00022737"/>
    </source>
</evidence>
<keyword evidence="12 13" id="KW-0472">Membrane</keyword>
<evidence type="ECO:0000256" key="4">
    <source>
        <dbReference type="ARBA" id="ARBA00021741"/>
    </source>
</evidence>
<comment type="subcellular location">
    <subcellularLocation>
        <location evidence="1">Cell membrane</location>
        <topology evidence="1">Multi-pass membrane protein</topology>
    </subcellularLocation>
    <subcellularLocation>
        <location evidence="2">Golgi apparatus membrane</location>
        <topology evidence="2">Multi-pass membrane protein</topology>
    </subcellularLocation>
</comment>
<dbReference type="FunFam" id="1.20.1280.290:FF:000004">
    <property type="entry name" value="Sugar transporter SWEET"/>
    <property type="match status" value="2"/>
</dbReference>
<keyword evidence="11" id="KW-0333">Golgi apparatus</keyword>
<evidence type="ECO:0000256" key="7">
    <source>
        <dbReference type="ARBA" id="ARBA00022597"/>
    </source>
</evidence>
<dbReference type="GO" id="GO:0051119">
    <property type="term" value="F:sugar transmembrane transporter activity"/>
    <property type="evidence" value="ECO:0007669"/>
    <property type="project" value="InterPro"/>
</dbReference>
<reference evidence="15" key="1">
    <citation type="submission" date="2017-03" db="EMBL/GenBank/DDBJ databases">
        <title>Phytopthora megakarya and P. palmivora, two closely related causual agents of cacao black pod achieved similar genome size and gene model numbers by different mechanisms.</title>
        <authorList>
            <person name="Ali S."/>
            <person name="Shao J."/>
            <person name="Larry D.J."/>
            <person name="Kronmiller B."/>
            <person name="Shen D."/>
            <person name="Strem M.D."/>
            <person name="Melnick R.L."/>
            <person name="Guiltinan M.J."/>
            <person name="Tyler B.M."/>
            <person name="Meinhardt L.W."/>
            <person name="Bailey B.A."/>
        </authorList>
    </citation>
    <scope>NUCLEOTIDE SEQUENCE [LARGE SCALE GENOMIC DNA]</scope>
    <source>
        <strain evidence="15">zdho120</strain>
    </source>
</reference>
<dbReference type="InterPro" id="IPR047664">
    <property type="entry name" value="SWEET"/>
</dbReference>
<keyword evidence="15" id="KW-1185">Reference proteome</keyword>
<evidence type="ECO:0000256" key="3">
    <source>
        <dbReference type="ARBA" id="ARBA00007809"/>
    </source>
</evidence>
<evidence type="ECO:0000256" key="5">
    <source>
        <dbReference type="ARBA" id="ARBA00022448"/>
    </source>
</evidence>
<proteinExistence type="inferred from homology"/>
<dbReference type="Proteomes" id="UP000198211">
    <property type="component" value="Unassembled WGS sequence"/>
</dbReference>
<feature type="transmembrane region" description="Helical" evidence="13">
    <location>
        <begin position="190"/>
        <end position="210"/>
    </location>
</feature>
<feature type="transmembrane region" description="Helical" evidence="13">
    <location>
        <begin position="6"/>
        <end position="23"/>
    </location>
</feature>
<name>A0A225WMC4_9STRA</name>
<accession>A0A225WMC4</accession>
<evidence type="ECO:0000256" key="12">
    <source>
        <dbReference type="ARBA" id="ARBA00023136"/>
    </source>
</evidence>
<dbReference type="InterPro" id="IPR004316">
    <property type="entry name" value="SWEET_rpt"/>
</dbReference>
<comment type="similarity">
    <text evidence="3">Belongs to the SWEET sugar transporter family.</text>
</comment>
<dbReference type="OrthoDB" id="409725at2759"/>
<dbReference type="PANTHER" id="PTHR10791">
    <property type="entry name" value="RAG1-ACTIVATING PROTEIN 1"/>
    <property type="match status" value="1"/>
</dbReference>
<dbReference type="EMBL" id="NBNE01000588">
    <property type="protein sequence ID" value="OWZ18428.1"/>
    <property type="molecule type" value="Genomic_DNA"/>
</dbReference>
<organism evidence="14 15">
    <name type="scientific">Phytophthora megakarya</name>
    <dbReference type="NCBI Taxonomy" id="4795"/>
    <lineage>
        <taxon>Eukaryota</taxon>
        <taxon>Sar</taxon>
        <taxon>Stramenopiles</taxon>
        <taxon>Oomycota</taxon>
        <taxon>Peronosporomycetes</taxon>
        <taxon>Peronosporales</taxon>
        <taxon>Peronosporaceae</taxon>
        <taxon>Phytophthora</taxon>
    </lineage>
</organism>
<comment type="caution">
    <text evidence="14">The sequence shown here is derived from an EMBL/GenBank/DDBJ whole genome shotgun (WGS) entry which is preliminary data.</text>
</comment>
<protein>
    <recommendedName>
        <fullName evidence="4">Sugar transporter SWEET1</fullName>
    </recommendedName>
</protein>
<evidence type="ECO:0000313" key="15">
    <source>
        <dbReference type="Proteomes" id="UP000198211"/>
    </source>
</evidence>
<dbReference type="AlphaFoldDB" id="A0A225WMC4"/>
<feature type="transmembrane region" description="Helical" evidence="13">
    <location>
        <begin position="310"/>
        <end position="331"/>
    </location>
</feature>
<dbReference type="Pfam" id="PF03083">
    <property type="entry name" value="MtN3_slv"/>
    <property type="match status" value="4"/>
</dbReference>
<evidence type="ECO:0000256" key="8">
    <source>
        <dbReference type="ARBA" id="ARBA00022692"/>
    </source>
</evidence>
<evidence type="ECO:0000256" key="10">
    <source>
        <dbReference type="ARBA" id="ARBA00022989"/>
    </source>
</evidence>
<feature type="transmembrane region" description="Helical" evidence="13">
    <location>
        <begin position="284"/>
        <end position="304"/>
    </location>
</feature>
<keyword evidence="8 13" id="KW-0812">Transmembrane</keyword>
<keyword evidence="6" id="KW-1003">Cell membrane</keyword>
<evidence type="ECO:0000256" key="1">
    <source>
        <dbReference type="ARBA" id="ARBA00004651"/>
    </source>
</evidence>